<name>A0A8S3B0W7_9BILA</name>
<sequence>EFELTIIDDLFEVKLFQNYCLMTDEYHEREIREQELQRRIDEHEKVS</sequence>
<evidence type="ECO:0000313" key="2">
    <source>
        <dbReference type="Proteomes" id="UP000676336"/>
    </source>
</evidence>
<accession>A0A8S3B0W7</accession>
<gene>
    <name evidence="1" type="ORF">SMN809_LOCUS46280</name>
</gene>
<proteinExistence type="predicted"/>
<protein>
    <submittedName>
        <fullName evidence="1">Uncharacterized protein</fullName>
    </submittedName>
</protein>
<reference evidence="1" key="1">
    <citation type="submission" date="2021-02" db="EMBL/GenBank/DDBJ databases">
        <authorList>
            <person name="Nowell W R."/>
        </authorList>
    </citation>
    <scope>NUCLEOTIDE SEQUENCE</scope>
</reference>
<dbReference type="EMBL" id="CAJOBI010143608">
    <property type="protein sequence ID" value="CAF4779386.1"/>
    <property type="molecule type" value="Genomic_DNA"/>
</dbReference>
<organism evidence="1 2">
    <name type="scientific">Rotaria magnacalcarata</name>
    <dbReference type="NCBI Taxonomy" id="392030"/>
    <lineage>
        <taxon>Eukaryota</taxon>
        <taxon>Metazoa</taxon>
        <taxon>Spiralia</taxon>
        <taxon>Gnathifera</taxon>
        <taxon>Rotifera</taxon>
        <taxon>Eurotatoria</taxon>
        <taxon>Bdelloidea</taxon>
        <taxon>Philodinida</taxon>
        <taxon>Philodinidae</taxon>
        <taxon>Rotaria</taxon>
    </lineage>
</organism>
<dbReference type="AlphaFoldDB" id="A0A8S3B0W7"/>
<evidence type="ECO:0000313" key="1">
    <source>
        <dbReference type="EMBL" id="CAF4779386.1"/>
    </source>
</evidence>
<feature type="non-terminal residue" evidence="1">
    <location>
        <position position="1"/>
    </location>
</feature>
<feature type="non-terminal residue" evidence="1">
    <location>
        <position position="47"/>
    </location>
</feature>
<dbReference type="Proteomes" id="UP000676336">
    <property type="component" value="Unassembled WGS sequence"/>
</dbReference>
<comment type="caution">
    <text evidence="1">The sequence shown here is derived from an EMBL/GenBank/DDBJ whole genome shotgun (WGS) entry which is preliminary data.</text>
</comment>